<reference evidence="1" key="1">
    <citation type="submission" date="2021-04" db="EMBL/GenBank/DDBJ databases">
        <title>Draft Genome Sequence of Pandoravirus japonicus, Isolated from the Sabaishi River of Niigata, Japan.</title>
        <authorList>
            <person name="Hosokawa N."/>
            <person name="Takahashi H."/>
            <person name="Aoki K."/>
            <person name="Takemura M."/>
        </authorList>
    </citation>
    <scope>NUCLEOTIDE SEQUENCE</scope>
</reference>
<evidence type="ECO:0000313" key="2">
    <source>
        <dbReference type="Proteomes" id="UP001253637"/>
    </source>
</evidence>
<sequence length="108" mass="12522">MLVSMRAINRATLGVGPAWVARPPRGDQLARHAIYFGRCRLVRSAARPQRAAALRAPSRKQSAWEKKKFFERIVERTRQSASMRTATNRRAALVYTCACLRQRRWLRR</sequence>
<evidence type="ECO:0000313" key="1">
    <source>
        <dbReference type="EMBL" id="BCU03820.1"/>
    </source>
</evidence>
<dbReference type="EMBL" id="LC625835">
    <property type="protein sequence ID" value="BCU03820.1"/>
    <property type="molecule type" value="Genomic_DNA"/>
</dbReference>
<organism evidence="1 2">
    <name type="scientific">Pandoravirus japonicus</name>
    <dbReference type="NCBI Taxonomy" id="2823154"/>
    <lineage>
        <taxon>Viruses</taxon>
        <taxon>Pandoravirus</taxon>
    </lineage>
</organism>
<name>A0A811BR49_9VIRU</name>
<dbReference type="Proteomes" id="UP001253637">
    <property type="component" value="Segment"/>
</dbReference>
<accession>A0A811BR49</accession>
<protein>
    <submittedName>
        <fullName evidence="1">Uncharacterized protein</fullName>
    </submittedName>
</protein>
<proteinExistence type="predicted"/>